<proteinExistence type="predicted"/>
<dbReference type="EMBL" id="CP060791">
    <property type="protein sequence ID" value="QVE48820.1"/>
    <property type="molecule type" value="Genomic_DNA"/>
</dbReference>
<gene>
    <name evidence="2" type="ORF">H9Q19_03815</name>
</gene>
<feature type="compositionally biased region" description="Pro residues" evidence="1">
    <location>
        <begin position="725"/>
        <end position="737"/>
    </location>
</feature>
<dbReference type="Proteomes" id="UP000680625">
    <property type="component" value="Chromosome"/>
</dbReference>
<dbReference type="GeneID" id="301704727"/>
<feature type="compositionally biased region" description="Low complexity" evidence="1">
    <location>
        <begin position="45"/>
        <end position="54"/>
    </location>
</feature>
<feature type="compositionally biased region" description="Gly residues" evidence="1">
    <location>
        <begin position="1"/>
        <end position="14"/>
    </location>
</feature>
<evidence type="ECO:0000313" key="2">
    <source>
        <dbReference type="EMBL" id="QVE48820.1"/>
    </source>
</evidence>
<accession>A0ABX8CGB4</accession>
<feature type="region of interest" description="Disordered" evidence="1">
    <location>
        <begin position="148"/>
        <end position="174"/>
    </location>
</feature>
<feature type="region of interest" description="Disordered" evidence="1">
    <location>
        <begin position="603"/>
        <end position="628"/>
    </location>
</feature>
<protein>
    <submittedName>
        <fullName evidence="2">Uncharacterized protein</fullName>
    </submittedName>
</protein>
<feature type="compositionally biased region" description="Polar residues" evidence="1">
    <location>
        <begin position="611"/>
        <end position="622"/>
    </location>
</feature>
<name>A0ABX8CGB4_9CHLA</name>
<reference evidence="2 3" key="1">
    <citation type="submission" date="2020-08" db="EMBL/GenBank/DDBJ databases">
        <title>Isolation and characterization of novel Chlamydia from Siamese crocodiles (Crocodylus siamensis).</title>
        <authorList>
            <person name="Sariya L."/>
        </authorList>
    </citation>
    <scope>NUCLEOTIDE SEQUENCE [LARGE SCALE GENOMIC DNA]</scope>
    <source>
        <strain evidence="2 3">No. 12</strain>
    </source>
</reference>
<keyword evidence="3" id="KW-1185">Reference proteome</keyword>
<sequence>MAGVSGIGGGGGPGKIPPHGNDDDKKSGSASFGGHNIVYGDGNHSRSSSSSSDSSIEERTRMLMESGFQVLTPEEVEETQRSSISPEGTSKPGFFSRIWSAVKGIFTGGKKSEETQKPMEISSPIIPGYKQHGVRLPEARAMQAYWNQSSQDSSSIDSTDTTIEVDTGDTDVTDVTDEVPVGRLVDIDTEDSSRASTSSVRSGASGLAARVRGWWDYATRKQESPADGVTGMTLGELVDMVRTYDRMIAETDNKKEQKEFTKYRDAYQARVNEMLSAGASSLTDRFNPLDDSIDTSRSSSKKYNDGVGEAVFLDMDTDLSSVFEEVLLDDVEKGDDADSILGDISPEAKRVLEEANKLRLQFDAGISESVTPTLRERIKAALEKLRQGIINILTIIKLNLVALARLVRKGLRSLGELVKRCCVRKHGHYSFLPGDQEYAEEVARFIQKHTESDDPYDPGTLIIPDSMVNAWVNGQPEVVYITDVRGILGHEIVRTRVNDREGMYEIIGASWLPYGNTGYEDMRPVLPDNHPNDTDYENMAGRPDPEGLYTRVNRNRNIGGSIYDKIRGSRRKKDEEHIYDLPSLQNRMSIKRGDDDNNIYDMPRPGADGTPISSSRRGTQDNVYDAPRTGPEIFNQIYDDGYMVPDDQLGFALGVTPGFGNGVGAVSFAEQIDNLIEETRMRAEGATNRGPLPSVPVPPIFDPRANRPLPPRPEGPYDPNTNRPLPVPPPLQNPPETPYGSGRMMQMMRLVQERAKIFRDQRKDKQ</sequence>
<dbReference type="RefSeq" id="WP_213240460.1">
    <property type="nucleotide sequence ID" value="NZ_CP060791.1"/>
</dbReference>
<evidence type="ECO:0000256" key="1">
    <source>
        <dbReference type="SAM" id="MobiDB-lite"/>
    </source>
</evidence>
<feature type="region of interest" description="Disordered" evidence="1">
    <location>
        <begin position="684"/>
        <end position="742"/>
    </location>
</feature>
<feature type="region of interest" description="Disordered" evidence="1">
    <location>
        <begin position="1"/>
        <end position="90"/>
    </location>
</feature>
<organism evidence="2 3">
    <name type="scientific">Chlamydia crocodili</name>
    <dbReference type="NCBI Taxonomy" id="2766982"/>
    <lineage>
        <taxon>Bacteria</taxon>
        <taxon>Pseudomonadati</taxon>
        <taxon>Chlamydiota</taxon>
        <taxon>Chlamydiia</taxon>
        <taxon>Chlamydiales</taxon>
        <taxon>Chlamydiaceae</taxon>
        <taxon>Chlamydia/Chlamydophila group</taxon>
        <taxon>Chlamydia</taxon>
    </lineage>
</organism>
<feature type="compositionally biased region" description="Low complexity" evidence="1">
    <location>
        <begin position="148"/>
        <end position="165"/>
    </location>
</feature>
<evidence type="ECO:0000313" key="3">
    <source>
        <dbReference type="Proteomes" id="UP000680625"/>
    </source>
</evidence>